<gene>
    <name evidence="2" type="ORF">L227DRAFT_21709</name>
</gene>
<name>A0A5C2STS4_9APHY</name>
<evidence type="ECO:0000313" key="3">
    <source>
        <dbReference type="Proteomes" id="UP000313359"/>
    </source>
</evidence>
<feature type="region of interest" description="Disordered" evidence="1">
    <location>
        <begin position="91"/>
        <end position="110"/>
    </location>
</feature>
<sequence length="160" mass="17598">MSAGRCEQAYKRSRHGNTCRSAAWSDGGAHPKLRRARRRERKYVGKSCSFCIGIVNGGGPGGRSVVHGIIRCRAEMSGRFEVRGGVRRRRRSSTLCHSTDGSKRSASATQPPCYSVCSTCMCEQDNMYVAQPTTPCPDVCAQEVDQQPNLRQISVSEVQK</sequence>
<dbReference type="EMBL" id="ML122250">
    <property type="protein sequence ID" value="RPD67343.1"/>
    <property type="molecule type" value="Genomic_DNA"/>
</dbReference>
<organism evidence="2 3">
    <name type="scientific">Lentinus tigrinus ALCF2SS1-6</name>
    <dbReference type="NCBI Taxonomy" id="1328759"/>
    <lineage>
        <taxon>Eukaryota</taxon>
        <taxon>Fungi</taxon>
        <taxon>Dikarya</taxon>
        <taxon>Basidiomycota</taxon>
        <taxon>Agaricomycotina</taxon>
        <taxon>Agaricomycetes</taxon>
        <taxon>Polyporales</taxon>
        <taxon>Polyporaceae</taxon>
        <taxon>Lentinus</taxon>
    </lineage>
</organism>
<reference evidence="2" key="1">
    <citation type="journal article" date="2018" name="Genome Biol. Evol.">
        <title>Genomics and development of Lentinus tigrinus, a white-rot wood-decaying mushroom with dimorphic fruiting bodies.</title>
        <authorList>
            <person name="Wu B."/>
            <person name="Xu Z."/>
            <person name="Knudson A."/>
            <person name="Carlson A."/>
            <person name="Chen N."/>
            <person name="Kovaka S."/>
            <person name="LaButti K."/>
            <person name="Lipzen A."/>
            <person name="Pennachio C."/>
            <person name="Riley R."/>
            <person name="Schakwitz W."/>
            <person name="Umezawa K."/>
            <person name="Ohm R.A."/>
            <person name="Grigoriev I.V."/>
            <person name="Nagy L.G."/>
            <person name="Gibbons J."/>
            <person name="Hibbett D."/>
        </authorList>
    </citation>
    <scope>NUCLEOTIDE SEQUENCE [LARGE SCALE GENOMIC DNA]</scope>
    <source>
        <strain evidence="2">ALCF2SS1-6</strain>
    </source>
</reference>
<evidence type="ECO:0000313" key="2">
    <source>
        <dbReference type="EMBL" id="RPD67343.1"/>
    </source>
</evidence>
<proteinExistence type="predicted"/>
<feature type="compositionally biased region" description="Polar residues" evidence="1">
    <location>
        <begin position="94"/>
        <end position="110"/>
    </location>
</feature>
<dbReference type="Proteomes" id="UP000313359">
    <property type="component" value="Unassembled WGS sequence"/>
</dbReference>
<protein>
    <submittedName>
        <fullName evidence="2">Uncharacterized protein</fullName>
    </submittedName>
</protein>
<dbReference type="AlphaFoldDB" id="A0A5C2STS4"/>
<evidence type="ECO:0000256" key="1">
    <source>
        <dbReference type="SAM" id="MobiDB-lite"/>
    </source>
</evidence>
<keyword evidence="3" id="KW-1185">Reference proteome</keyword>
<accession>A0A5C2STS4</accession>